<comment type="caution">
    <text evidence="1">The sequence shown here is derived from an EMBL/GenBank/DDBJ whole genome shotgun (WGS) entry which is preliminary data.</text>
</comment>
<sequence>MASNFNLAKNRLKGLASPFREDNSLYENYTSVLENQLTDGIIESVNTENLNQNLIYSMPHHPIIRNDKETTKLRIVLDVSSKEKNCFSLNDNLKVGPNLNPNLLILLLKFREFRIELVSDVKKAFLQIVLAEDCQRFLWSDNFPPNNFKIYRNKKVTFGVKSSPFLLASNHKTPHKRITKDHIL</sequence>
<dbReference type="AlphaFoldDB" id="A0A8X6GH76"/>
<dbReference type="InterPro" id="IPR043502">
    <property type="entry name" value="DNA/RNA_pol_sf"/>
</dbReference>
<organism evidence="1 2">
    <name type="scientific">Trichonephila clavata</name>
    <name type="common">Joro spider</name>
    <name type="synonym">Nephila clavata</name>
    <dbReference type="NCBI Taxonomy" id="2740835"/>
    <lineage>
        <taxon>Eukaryota</taxon>
        <taxon>Metazoa</taxon>
        <taxon>Ecdysozoa</taxon>
        <taxon>Arthropoda</taxon>
        <taxon>Chelicerata</taxon>
        <taxon>Arachnida</taxon>
        <taxon>Araneae</taxon>
        <taxon>Araneomorphae</taxon>
        <taxon>Entelegynae</taxon>
        <taxon>Araneoidea</taxon>
        <taxon>Nephilidae</taxon>
        <taxon>Trichonephila</taxon>
    </lineage>
</organism>
<keyword evidence="2" id="KW-1185">Reference proteome</keyword>
<evidence type="ECO:0000313" key="2">
    <source>
        <dbReference type="Proteomes" id="UP000887116"/>
    </source>
</evidence>
<dbReference type="PANTHER" id="PTHR47331">
    <property type="entry name" value="PHD-TYPE DOMAIN-CONTAINING PROTEIN"/>
    <property type="match status" value="1"/>
</dbReference>
<dbReference type="Proteomes" id="UP000887116">
    <property type="component" value="Unassembled WGS sequence"/>
</dbReference>
<name>A0A8X6GH76_TRICU</name>
<dbReference type="GO" id="GO:0071897">
    <property type="term" value="P:DNA biosynthetic process"/>
    <property type="evidence" value="ECO:0007669"/>
    <property type="project" value="UniProtKB-ARBA"/>
</dbReference>
<dbReference type="PANTHER" id="PTHR47331:SF1">
    <property type="entry name" value="GAG-LIKE PROTEIN"/>
    <property type="match status" value="1"/>
</dbReference>
<proteinExistence type="predicted"/>
<reference evidence="1" key="1">
    <citation type="submission" date="2020-07" db="EMBL/GenBank/DDBJ databases">
        <title>Multicomponent nature underlies the extraordinary mechanical properties of spider dragline silk.</title>
        <authorList>
            <person name="Kono N."/>
            <person name="Nakamura H."/>
            <person name="Mori M."/>
            <person name="Yoshida Y."/>
            <person name="Ohtoshi R."/>
            <person name="Malay A.D."/>
            <person name="Moran D.A.P."/>
            <person name="Tomita M."/>
            <person name="Numata K."/>
            <person name="Arakawa K."/>
        </authorList>
    </citation>
    <scope>NUCLEOTIDE SEQUENCE</scope>
</reference>
<dbReference type="SUPFAM" id="SSF56672">
    <property type="entry name" value="DNA/RNA polymerases"/>
    <property type="match status" value="1"/>
</dbReference>
<evidence type="ECO:0000313" key="1">
    <source>
        <dbReference type="EMBL" id="GFQ66939.1"/>
    </source>
</evidence>
<protein>
    <submittedName>
        <fullName evidence="1">Integrase catalytic domain-containing protein</fullName>
    </submittedName>
</protein>
<accession>A0A8X6GH76</accession>
<dbReference type="EMBL" id="BMAO01020374">
    <property type="protein sequence ID" value="GFQ66939.1"/>
    <property type="molecule type" value="Genomic_DNA"/>
</dbReference>
<dbReference type="OrthoDB" id="6430341at2759"/>
<gene>
    <name evidence="1" type="primary">X975_02648</name>
    <name evidence="1" type="ORF">TNCT_647321</name>
</gene>